<evidence type="ECO:0000313" key="1">
    <source>
        <dbReference type="EMBL" id="QQP53165.1"/>
    </source>
</evidence>
<proteinExistence type="predicted"/>
<keyword evidence="2" id="KW-1185">Reference proteome</keyword>
<dbReference type="EMBL" id="CP045892">
    <property type="protein sequence ID" value="QQP53165.1"/>
    <property type="molecule type" value="Genomic_DNA"/>
</dbReference>
<sequence length="66" mass="7545">MVWTRGGMDGKKIPVIFIEVGVRANDQVVYLYLLREEVIPYGIKGVPRQLLWCSNEINSLCHQQIG</sequence>
<organism evidence="1 2">
    <name type="scientific">Caligus rogercresseyi</name>
    <name type="common">Sea louse</name>
    <dbReference type="NCBI Taxonomy" id="217165"/>
    <lineage>
        <taxon>Eukaryota</taxon>
        <taxon>Metazoa</taxon>
        <taxon>Ecdysozoa</taxon>
        <taxon>Arthropoda</taxon>
        <taxon>Crustacea</taxon>
        <taxon>Multicrustacea</taxon>
        <taxon>Hexanauplia</taxon>
        <taxon>Copepoda</taxon>
        <taxon>Siphonostomatoida</taxon>
        <taxon>Caligidae</taxon>
        <taxon>Caligus</taxon>
    </lineage>
</organism>
<accession>A0A7T8QS48</accession>
<protein>
    <submittedName>
        <fullName evidence="1">Uncharacterized protein</fullName>
    </submittedName>
</protein>
<gene>
    <name evidence="1" type="ORF">FKW44_005534</name>
</gene>
<dbReference type="Proteomes" id="UP000595437">
    <property type="component" value="Chromosome 3"/>
</dbReference>
<reference evidence="2" key="1">
    <citation type="submission" date="2021-01" db="EMBL/GenBank/DDBJ databases">
        <title>Caligus Genome Assembly.</title>
        <authorList>
            <person name="Gallardo-Escarate C."/>
        </authorList>
    </citation>
    <scope>NUCLEOTIDE SEQUENCE [LARGE SCALE GENOMIC DNA]</scope>
</reference>
<dbReference type="AlphaFoldDB" id="A0A7T8QS48"/>
<evidence type="ECO:0000313" key="2">
    <source>
        <dbReference type="Proteomes" id="UP000595437"/>
    </source>
</evidence>
<name>A0A7T8QS48_CALRO</name>